<evidence type="ECO:0000256" key="4">
    <source>
        <dbReference type="PIRSR" id="PIRSR001235-2"/>
    </source>
</evidence>
<keyword evidence="3" id="KW-0862">Zinc</keyword>
<feature type="binding site" evidence="4">
    <location>
        <position position="213"/>
    </location>
    <ligand>
        <name>allantoate</name>
        <dbReference type="ChEBI" id="CHEBI:17536"/>
    </ligand>
</feature>
<dbReference type="NCBIfam" id="TIGR01879">
    <property type="entry name" value="hydantase"/>
    <property type="match status" value="1"/>
</dbReference>
<keyword evidence="6" id="KW-1185">Reference proteome</keyword>
<dbReference type="Gene3D" id="3.30.70.360">
    <property type="match status" value="1"/>
</dbReference>
<dbReference type="NCBIfam" id="NF006771">
    <property type="entry name" value="PRK09290.1-5"/>
    <property type="match status" value="1"/>
</dbReference>
<dbReference type="SUPFAM" id="SSF53187">
    <property type="entry name" value="Zn-dependent exopeptidases"/>
    <property type="match status" value="1"/>
</dbReference>
<dbReference type="GO" id="GO:0009442">
    <property type="term" value="P:allantoin assimilation pathway"/>
    <property type="evidence" value="ECO:0007669"/>
    <property type="project" value="InterPro"/>
</dbReference>
<dbReference type="GO" id="GO:0047652">
    <property type="term" value="F:allantoate deiminase activity"/>
    <property type="evidence" value="ECO:0007669"/>
    <property type="project" value="InterPro"/>
</dbReference>
<reference evidence="5 6" key="1">
    <citation type="journal article" date="2015" name="Genome Announc.">
        <title>Expanding the biotechnology potential of lactobacilli through comparative genomics of 213 strains and associated genera.</title>
        <authorList>
            <person name="Sun Z."/>
            <person name="Harris H.M."/>
            <person name="McCann A."/>
            <person name="Guo C."/>
            <person name="Argimon S."/>
            <person name="Zhang W."/>
            <person name="Yang X."/>
            <person name="Jeffery I.B."/>
            <person name="Cooney J.C."/>
            <person name="Kagawa T.F."/>
            <person name="Liu W."/>
            <person name="Song Y."/>
            <person name="Salvetti E."/>
            <person name="Wrobel A."/>
            <person name="Rasinkangas P."/>
            <person name="Parkhill J."/>
            <person name="Rea M.C."/>
            <person name="O'Sullivan O."/>
            <person name="Ritari J."/>
            <person name="Douillard F.P."/>
            <person name="Paul Ross R."/>
            <person name="Yang R."/>
            <person name="Briner A.E."/>
            <person name="Felis G.E."/>
            <person name="de Vos W.M."/>
            <person name="Barrangou R."/>
            <person name="Klaenhammer T.R."/>
            <person name="Caufield P.W."/>
            <person name="Cui Y."/>
            <person name="Zhang H."/>
            <person name="O'Toole P.W."/>
        </authorList>
    </citation>
    <scope>NUCLEOTIDE SEQUENCE [LARGE SCALE GENOMIC DNA]</scope>
    <source>
        <strain evidence="5 6">DSM 20623</strain>
    </source>
</reference>
<dbReference type="RefSeq" id="WP_034573512.1">
    <property type="nucleotide sequence ID" value="NZ_JQBS01000035.1"/>
</dbReference>
<feature type="binding site" evidence="3">
    <location>
        <position position="188"/>
    </location>
    <ligand>
        <name>Zn(2+)</name>
        <dbReference type="ChEBI" id="CHEBI:29105"/>
        <label>1</label>
    </ligand>
</feature>
<dbReference type="PANTHER" id="PTHR32494:SF5">
    <property type="entry name" value="ALLANTOATE AMIDOHYDROLASE"/>
    <property type="match status" value="1"/>
</dbReference>
<dbReference type="InterPro" id="IPR010158">
    <property type="entry name" value="Amidase_Cbmase"/>
</dbReference>
<sequence>MDLTKEVAENVKWLSNIGADPTGGTTRLLYSDFWLEAQNGVKQRLSDIGMVTSFDAIGNLFGRLEGSKYPTETILTGSHIDTVVNGGKLDGQFGVISSYLAVKYLKEQYGTPLRSLEVISMAEEEGSRFPFAFWGSKNLMGLAKKEDVSEIADFNGVKFVDAMRNAGFDFKDEEETLRKDIKAFLEIHIEQGNVLELENKSVGVVTSIVGQKRYTMILKGQANHAGTTPMKYRKDAIYGFSKICSQSIDKARLVGEPLVLTFGKVEPKPNTVNVVPGEVLFTMDCRHTDQNILNDFTAEIEEDMHQIADELGLELTVDLWMDETPIPMDKKMIEVIKNVAEKEGINYRMMHSGAGHDSQIIAPQIPTGMIFVPSIDGISHNPAEDTKLEDLVEGVKTMALVLYELAYVD</sequence>
<feature type="binding site" evidence="3">
    <location>
        <position position="380"/>
    </location>
    <ligand>
        <name>Zn(2+)</name>
        <dbReference type="ChEBI" id="CHEBI:29105"/>
        <label>2</label>
    </ligand>
</feature>
<dbReference type="Proteomes" id="UP000051658">
    <property type="component" value="Unassembled WGS sequence"/>
</dbReference>
<dbReference type="EMBL" id="JQBS01000035">
    <property type="protein sequence ID" value="KRN54272.1"/>
    <property type="molecule type" value="Genomic_DNA"/>
</dbReference>
<evidence type="ECO:0000256" key="3">
    <source>
        <dbReference type="PIRSR" id="PIRSR001235-1"/>
    </source>
</evidence>
<dbReference type="SUPFAM" id="SSF55031">
    <property type="entry name" value="Bacterial exopeptidase dimerisation domain"/>
    <property type="match status" value="1"/>
</dbReference>
<keyword evidence="3" id="KW-0479">Metal-binding</keyword>
<dbReference type="NCBIfam" id="NF006768">
    <property type="entry name" value="PRK09290.1-1"/>
    <property type="match status" value="1"/>
</dbReference>
<dbReference type="GeneID" id="89588847"/>
<comment type="similarity">
    <text evidence="1">Belongs to the peptidase M20 family.</text>
</comment>
<gene>
    <name evidence="5" type="ORF">IV74_GL001853</name>
</gene>
<dbReference type="PIRSF" id="PIRSF001235">
    <property type="entry name" value="Amidase_carbamoylase"/>
    <property type="match status" value="1"/>
</dbReference>
<dbReference type="GO" id="GO:0042803">
    <property type="term" value="F:protein homodimerization activity"/>
    <property type="evidence" value="ECO:0007669"/>
    <property type="project" value="InterPro"/>
</dbReference>
<dbReference type="PATRIC" id="fig|1449336.4.peg.1889"/>
<name>A0A0R2HMX7_CARDV</name>
<evidence type="ECO:0000313" key="6">
    <source>
        <dbReference type="Proteomes" id="UP000051658"/>
    </source>
</evidence>
<organism evidence="5 6">
    <name type="scientific">Carnobacterium divergens DSM 20623</name>
    <dbReference type="NCBI Taxonomy" id="1449336"/>
    <lineage>
        <taxon>Bacteria</taxon>
        <taxon>Bacillati</taxon>
        <taxon>Bacillota</taxon>
        <taxon>Bacilli</taxon>
        <taxon>Lactobacillales</taxon>
        <taxon>Carnobacteriaceae</taxon>
        <taxon>Carnobacterium</taxon>
    </lineage>
</organism>
<evidence type="ECO:0000256" key="2">
    <source>
        <dbReference type="ARBA" id="ARBA00022801"/>
    </source>
</evidence>
<dbReference type="NCBIfam" id="TIGR03176">
    <property type="entry name" value="AllC"/>
    <property type="match status" value="1"/>
</dbReference>
<feature type="binding site" evidence="3">
    <location>
        <position position="90"/>
    </location>
    <ligand>
        <name>Zn(2+)</name>
        <dbReference type="ChEBI" id="CHEBI:29105"/>
        <label>1</label>
    </ligand>
</feature>
<feature type="binding site" evidence="4">
    <location>
        <position position="286"/>
    </location>
    <ligand>
        <name>allantoate</name>
        <dbReference type="ChEBI" id="CHEBI:17536"/>
    </ligand>
</feature>
<evidence type="ECO:0000313" key="5">
    <source>
        <dbReference type="EMBL" id="KRN54272.1"/>
    </source>
</evidence>
<dbReference type="InterPro" id="IPR002933">
    <property type="entry name" value="Peptidase_M20"/>
</dbReference>
<comment type="caution">
    <text evidence="5">The sequence shown here is derived from an EMBL/GenBank/DDBJ whole genome shotgun (WGS) entry which is preliminary data.</text>
</comment>
<accession>A0A0R2HMX7</accession>
<dbReference type="PANTHER" id="PTHR32494">
    <property type="entry name" value="ALLANTOATE DEIMINASE-RELATED"/>
    <property type="match status" value="1"/>
</dbReference>
<dbReference type="Pfam" id="PF01546">
    <property type="entry name" value="Peptidase_M20"/>
    <property type="match status" value="1"/>
</dbReference>
<feature type="binding site" evidence="3">
    <location>
        <position position="90"/>
    </location>
    <ligand>
        <name>Zn(2+)</name>
        <dbReference type="ChEBI" id="CHEBI:29105"/>
        <label>2</label>
    </ligand>
</feature>
<dbReference type="CDD" id="cd03884">
    <property type="entry name" value="M20_bAS"/>
    <property type="match status" value="1"/>
</dbReference>
<dbReference type="InterPro" id="IPR036264">
    <property type="entry name" value="Bact_exopeptidase_dim_dom"/>
</dbReference>
<feature type="binding site" evidence="3">
    <location>
        <position position="79"/>
    </location>
    <ligand>
        <name>Zn(2+)</name>
        <dbReference type="ChEBI" id="CHEBI:29105"/>
        <label>1</label>
    </ligand>
</feature>
<dbReference type="Gene3D" id="3.40.630.10">
    <property type="entry name" value="Zn peptidases"/>
    <property type="match status" value="1"/>
</dbReference>
<comment type="cofactor">
    <cofactor evidence="3">
        <name>Zn(2+)</name>
        <dbReference type="ChEBI" id="CHEBI:29105"/>
    </cofactor>
    <text evidence="3">Binds 2 Zn(2+) ions per subunit.</text>
</comment>
<proteinExistence type="inferred from homology"/>
<keyword evidence="2 5" id="KW-0378">Hydrolase</keyword>
<evidence type="ECO:0000256" key="1">
    <source>
        <dbReference type="ARBA" id="ARBA00006153"/>
    </source>
</evidence>
<feature type="binding site" evidence="4">
    <location>
        <position position="273"/>
    </location>
    <ligand>
        <name>allantoate</name>
        <dbReference type="ChEBI" id="CHEBI:17536"/>
    </ligand>
</feature>
<dbReference type="GO" id="GO:0030145">
    <property type="term" value="F:manganese ion binding"/>
    <property type="evidence" value="ECO:0007669"/>
    <property type="project" value="InterPro"/>
</dbReference>
<protein>
    <submittedName>
        <fullName evidence="5">Allantoate amidohydrolase</fullName>
    </submittedName>
</protein>
<dbReference type="AlphaFoldDB" id="A0A0R2HMX7"/>
<dbReference type="eggNOG" id="COG0624">
    <property type="taxonomic scope" value="Bacteria"/>
</dbReference>
<feature type="binding site" evidence="3">
    <location>
        <position position="125"/>
    </location>
    <ligand>
        <name>Zn(2+)</name>
        <dbReference type="ChEBI" id="CHEBI:29105"/>
        <label>2</label>
    </ligand>
</feature>
<dbReference type="InterPro" id="IPR017591">
    <property type="entry name" value="Allantoate_amidohydrolase"/>
</dbReference>